<feature type="domain" description="Integrase catalytic" evidence="2">
    <location>
        <begin position="81"/>
        <end position="240"/>
    </location>
</feature>
<dbReference type="OrthoDB" id="6514143at2759"/>
<dbReference type="InterPro" id="IPR041588">
    <property type="entry name" value="Integrase_H2C2"/>
</dbReference>
<dbReference type="InterPro" id="IPR050951">
    <property type="entry name" value="Retrovirus_Pol_polyprotein"/>
</dbReference>
<dbReference type="GO" id="GO:0015074">
    <property type="term" value="P:DNA integration"/>
    <property type="evidence" value="ECO:0007669"/>
    <property type="project" value="InterPro"/>
</dbReference>
<reference evidence="3" key="1">
    <citation type="submission" date="2020-03" db="EMBL/GenBank/DDBJ databases">
        <title>A transcriptome and proteome of the tick Rhipicephalus microplus shaped by the genetic composition of its hosts and developmental stage.</title>
        <authorList>
            <person name="Garcia G.R."/>
            <person name="Ribeiro J.M.C."/>
            <person name="Maruyama S.R."/>
            <person name="Gardinasse L.G."/>
            <person name="Nelson K."/>
            <person name="Ferreira B.R."/>
            <person name="Andrade T.G."/>
            <person name="Santos I.K.F.M."/>
        </authorList>
    </citation>
    <scope>NUCLEOTIDE SEQUENCE</scope>
    <source>
        <strain evidence="3">NSGR</strain>
        <tissue evidence="3">Salivary glands</tissue>
    </source>
</reference>
<dbReference type="Pfam" id="PF00665">
    <property type="entry name" value="rve"/>
    <property type="match status" value="1"/>
</dbReference>
<dbReference type="GO" id="GO:0003676">
    <property type="term" value="F:nucleic acid binding"/>
    <property type="evidence" value="ECO:0007669"/>
    <property type="project" value="InterPro"/>
</dbReference>
<dbReference type="EC" id="2.7.7.49" evidence="1"/>
<dbReference type="PANTHER" id="PTHR37984:SF15">
    <property type="entry name" value="INTEGRASE CATALYTIC DOMAIN-CONTAINING PROTEIN"/>
    <property type="match status" value="1"/>
</dbReference>
<name>A0A6G5A9T4_RHIMP</name>
<dbReference type="Gene3D" id="3.30.420.10">
    <property type="entry name" value="Ribonuclease H-like superfamily/Ribonuclease H"/>
    <property type="match status" value="1"/>
</dbReference>
<dbReference type="VEuPathDB" id="VectorBase:LOC119179030"/>
<dbReference type="InterPro" id="IPR001584">
    <property type="entry name" value="Integrase_cat-core"/>
</dbReference>
<dbReference type="PANTHER" id="PTHR37984">
    <property type="entry name" value="PROTEIN CBG26694"/>
    <property type="match status" value="1"/>
</dbReference>
<dbReference type="PROSITE" id="PS50994">
    <property type="entry name" value="INTEGRASE"/>
    <property type="match status" value="1"/>
</dbReference>
<organism evidence="3">
    <name type="scientific">Rhipicephalus microplus</name>
    <name type="common">Cattle tick</name>
    <name type="synonym">Boophilus microplus</name>
    <dbReference type="NCBI Taxonomy" id="6941"/>
    <lineage>
        <taxon>Eukaryota</taxon>
        <taxon>Metazoa</taxon>
        <taxon>Ecdysozoa</taxon>
        <taxon>Arthropoda</taxon>
        <taxon>Chelicerata</taxon>
        <taxon>Arachnida</taxon>
        <taxon>Acari</taxon>
        <taxon>Parasitiformes</taxon>
        <taxon>Ixodida</taxon>
        <taxon>Ixodoidea</taxon>
        <taxon>Ixodidae</taxon>
        <taxon>Rhipicephalinae</taxon>
        <taxon>Rhipicephalus</taxon>
        <taxon>Boophilus</taxon>
    </lineage>
</organism>
<dbReference type="SUPFAM" id="SSF53098">
    <property type="entry name" value="Ribonuclease H-like"/>
    <property type="match status" value="1"/>
</dbReference>
<dbReference type="GO" id="GO:0003964">
    <property type="term" value="F:RNA-directed DNA polymerase activity"/>
    <property type="evidence" value="ECO:0007669"/>
    <property type="project" value="UniProtKB-EC"/>
</dbReference>
<protein>
    <recommendedName>
        <fullName evidence="1">RNA-directed DNA polymerase</fullName>
        <ecNumber evidence="1">2.7.7.49</ecNumber>
    </recommendedName>
</protein>
<dbReference type="Gene3D" id="1.10.340.70">
    <property type="match status" value="1"/>
</dbReference>
<proteinExistence type="predicted"/>
<evidence type="ECO:0000259" key="2">
    <source>
        <dbReference type="PROSITE" id="PS50994"/>
    </source>
</evidence>
<evidence type="ECO:0000256" key="1">
    <source>
        <dbReference type="ARBA" id="ARBA00012493"/>
    </source>
</evidence>
<dbReference type="InterPro" id="IPR036397">
    <property type="entry name" value="RNaseH_sf"/>
</dbReference>
<dbReference type="InterPro" id="IPR012337">
    <property type="entry name" value="RNaseH-like_sf"/>
</dbReference>
<dbReference type="FunFam" id="3.30.420.10:FF:000032">
    <property type="entry name" value="Retrovirus-related Pol polyprotein from transposon 297-like Protein"/>
    <property type="match status" value="1"/>
</dbReference>
<dbReference type="Pfam" id="PF17921">
    <property type="entry name" value="Integrase_H2C2"/>
    <property type="match status" value="1"/>
</dbReference>
<evidence type="ECO:0000313" key="3">
    <source>
        <dbReference type="EMBL" id="NIE47751.1"/>
    </source>
</evidence>
<dbReference type="AlphaFoldDB" id="A0A6G5A9T4"/>
<accession>A0A6G5A9T4</accession>
<sequence length="311" mass="35533">MAAGGCWSFHALYDRKYAPPFMTIRNVATPECSKHRHRLRHRYYWRGMYNFVRKFVQCCPDCQRRKSTLPRATGALQPLPCPAKPFDRVGVDLYGPLPLTPDGNRWIIVAVDHLTRYAETAALPSATAQDVASFILQRFILRHGAPRELLSDRGRAFLSEVVETLLSECHVIHRKTTAYHPQTNGLTERFNRTLGDMLSMYVASDHSNWDRVLPYVTFAYNTTVQTTTGFSPFFLLYGREPSHTIDTPLPYRPDAFKCPPVSDAARKAEECRQLACAFTSKEQQRQKEHRSTALSDPSYAPWSLAWLAIPH</sequence>
<dbReference type="EMBL" id="GIKN01005478">
    <property type="protein sequence ID" value="NIE47751.1"/>
    <property type="molecule type" value="Transcribed_RNA"/>
</dbReference>